<accession>A0A8C4S4T4</accession>
<keyword evidence="1" id="KW-1133">Transmembrane helix</keyword>
<protein>
    <submittedName>
        <fullName evidence="2">Transmembrane protein 187</fullName>
    </submittedName>
</protein>
<reference evidence="2" key="1">
    <citation type="submission" date="2021-06" db="EMBL/GenBank/DDBJ databases">
        <authorList>
            <consortium name="Wellcome Sanger Institute Data Sharing"/>
        </authorList>
    </citation>
    <scope>NUCLEOTIDE SEQUENCE [LARGE SCALE GENOMIC DNA]</scope>
</reference>
<proteinExistence type="predicted"/>
<keyword evidence="3" id="KW-1185">Reference proteome</keyword>
<reference evidence="2" key="3">
    <citation type="submission" date="2025-09" db="UniProtKB">
        <authorList>
            <consortium name="Ensembl"/>
        </authorList>
    </citation>
    <scope>IDENTIFICATION</scope>
</reference>
<dbReference type="InterPro" id="IPR028066">
    <property type="entry name" value="TMEM187"/>
</dbReference>
<dbReference type="AlphaFoldDB" id="A0A8C4S4T4"/>
<dbReference type="Ensembl" id="ENSECRT00000011893.1">
    <property type="protein sequence ID" value="ENSECRP00000011702.1"/>
    <property type="gene ID" value="ENSECRG00000007796.1"/>
</dbReference>
<name>A0A8C4S4T4_ERPCA</name>
<keyword evidence="1" id="KW-0812">Transmembrane</keyword>
<sequence>MAEAFLHVVAAAGICATVAVSGALDAVLVELGYEHYAEKPYHHLPAFIAMPFNSLVNLGYLVLGARWLLRTDLGSTQAAYLKDVFAWMALVYGPVQWLRLATQARWAAVLDQWFTLPIFAWVPVWCDFIGHGWRPWYMIGVEVTSLGSFLLSLLHARGFEASLICHIAFAIAQGIRAQPLIGDSTSRRYLWLAMLSCAGFVFLKLLDHELANFWTFRHLTGHFWSKVCDVLQFHFSFCFLTHLTRRRTPRKARSE</sequence>
<dbReference type="PANTHER" id="PTHR15066:SF0">
    <property type="entry name" value="TRANSMEMBRANE PROTEIN 187"/>
    <property type="match status" value="1"/>
</dbReference>
<organism evidence="2 3">
    <name type="scientific">Erpetoichthys calabaricus</name>
    <name type="common">Rope fish</name>
    <name type="synonym">Calamoichthys calabaricus</name>
    <dbReference type="NCBI Taxonomy" id="27687"/>
    <lineage>
        <taxon>Eukaryota</taxon>
        <taxon>Metazoa</taxon>
        <taxon>Chordata</taxon>
        <taxon>Craniata</taxon>
        <taxon>Vertebrata</taxon>
        <taxon>Euteleostomi</taxon>
        <taxon>Actinopterygii</taxon>
        <taxon>Polypteriformes</taxon>
        <taxon>Polypteridae</taxon>
        <taxon>Erpetoichthys</taxon>
    </lineage>
</organism>
<gene>
    <name evidence="2" type="primary">TMEM187</name>
    <name evidence="2" type="synonym">tmem187</name>
</gene>
<reference evidence="2" key="2">
    <citation type="submission" date="2025-08" db="UniProtKB">
        <authorList>
            <consortium name="Ensembl"/>
        </authorList>
    </citation>
    <scope>IDENTIFICATION</scope>
</reference>
<feature type="transmembrane region" description="Helical" evidence="1">
    <location>
        <begin position="189"/>
        <end position="206"/>
    </location>
</feature>
<feature type="transmembrane region" description="Helical" evidence="1">
    <location>
        <begin position="221"/>
        <end position="243"/>
    </location>
</feature>
<dbReference type="Proteomes" id="UP000694620">
    <property type="component" value="Chromosome 11"/>
</dbReference>
<feature type="transmembrane region" description="Helical" evidence="1">
    <location>
        <begin position="47"/>
        <end position="68"/>
    </location>
</feature>
<evidence type="ECO:0000256" key="1">
    <source>
        <dbReference type="SAM" id="Phobius"/>
    </source>
</evidence>
<dbReference type="Pfam" id="PF15100">
    <property type="entry name" value="TMEM187"/>
    <property type="match status" value="1"/>
</dbReference>
<keyword evidence="1" id="KW-0472">Membrane</keyword>
<dbReference type="GeneTree" id="ENSGT00390000011272"/>
<dbReference type="PANTHER" id="PTHR15066">
    <property type="entry name" value="TRANSMEMBRANE PROTEIN 187"/>
    <property type="match status" value="1"/>
</dbReference>
<dbReference type="GO" id="GO:0030133">
    <property type="term" value="C:transport vesicle"/>
    <property type="evidence" value="ECO:0007669"/>
    <property type="project" value="TreeGrafter"/>
</dbReference>
<evidence type="ECO:0000313" key="3">
    <source>
        <dbReference type="Proteomes" id="UP000694620"/>
    </source>
</evidence>
<evidence type="ECO:0000313" key="2">
    <source>
        <dbReference type="Ensembl" id="ENSECRP00000011702.1"/>
    </source>
</evidence>